<gene>
    <name evidence="3" type="ORF">EJE83_14700</name>
</gene>
<dbReference type="Proteomes" id="UP000270216">
    <property type="component" value="Unassembled WGS sequence"/>
</dbReference>
<feature type="signal peptide" evidence="2">
    <location>
        <begin position="1"/>
        <end position="34"/>
    </location>
</feature>
<dbReference type="EMBL" id="RWHX01000025">
    <property type="protein sequence ID" value="RSK79776.1"/>
    <property type="molecule type" value="Genomic_DNA"/>
</dbReference>
<feature type="region of interest" description="Disordered" evidence="1">
    <location>
        <begin position="381"/>
        <end position="455"/>
    </location>
</feature>
<feature type="compositionally biased region" description="Basic and acidic residues" evidence="1">
    <location>
        <begin position="417"/>
        <end position="427"/>
    </location>
</feature>
<reference evidence="3 4" key="1">
    <citation type="submission" date="2018-12" db="EMBL/GenBank/DDBJ databases">
        <title>Whole genome sequence of a Pandoraea apista isolate from a patient with cystic fibrosis.</title>
        <authorList>
            <person name="Kenna D.T."/>
            <person name="Turton J.F."/>
        </authorList>
    </citation>
    <scope>NUCLEOTIDE SEQUENCE [LARGE SCALE GENOMIC DNA]</scope>
    <source>
        <strain evidence="3 4">Pa13324</strain>
    </source>
</reference>
<name>A0ABX9ZNM1_9BURK</name>
<keyword evidence="2" id="KW-0732">Signal</keyword>
<dbReference type="InterPro" id="IPR008708">
    <property type="entry name" value="Neisseria_TspB"/>
</dbReference>
<proteinExistence type="predicted"/>
<dbReference type="Pfam" id="PF05616">
    <property type="entry name" value="Neisseria_TspB"/>
    <property type="match status" value="1"/>
</dbReference>
<comment type="caution">
    <text evidence="3">The sequence shown here is derived from an EMBL/GenBank/DDBJ whole genome shotgun (WGS) entry which is preliminary data.</text>
</comment>
<evidence type="ECO:0000256" key="1">
    <source>
        <dbReference type="SAM" id="MobiDB-lite"/>
    </source>
</evidence>
<evidence type="ECO:0000313" key="3">
    <source>
        <dbReference type="EMBL" id="RSK79776.1"/>
    </source>
</evidence>
<organism evidence="3 4">
    <name type="scientific">Pandoraea apista</name>
    <dbReference type="NCBI Taxonomy" id="93218"/>
    <lineage>
        <taxon>Bacteria</taxon>
        <taxon>Pseudomonadati</taxon>
        <taxon>Pseudomonadota</taxon>
        <taxon>Betaproteobacteria</taxon>
        <taxon>Burkholderiales</taxon>
        <taxon>Burkholderiaceae</taxon>
        <taxon>Pandoraea</taxon>
    </lineage>
</organism>
<accession>A0ABX9ZNM1</accession>
<feature type="chain" id="PRO_5045934764" evidence="2">
    <location>
        <begin position="35"/>
        <end position="567"/>
    </location>
</feature>
<protein>
    <submittedName>
        <fullName evidence="3">Uncharacterized protein</fullName>
    </submittedName>
</protein>
<evidence type="ECO:0000313" key="4">
    <source>
        <dbReference type="Proteomes" id="UP000270216"/>
    </source>
</evidence>
<sequence>MRMGGRSRIAGITMKRTMVALALLALLAPQPAIPQALPAANFAMNRAIAGVITRIAASRGFAANDARVIATLEAISSSSTALNVVSTGAGIGLSLAGAPVWLTILAGLGIVGAGSQLIATLGDAEVAIGQTYDGSVALASKLPRKNPVKLPPYPDFKTSPSHEPLFETLRRLGAHVYRTHGCSPTNTRVACHEFPLLPQESTGIALSYPEHGIRIPFTSISELEALRTRWLFQPGDTDPQLKIIELLDDYGKFAGFAERMWTNKHRPCYDDAPPFCPAQHEWVTLELNPAVFDISRDAFYGLNRMTTESIYPDLDAARAGMNMELMKMPISPKTLADIVDESWQQAAEAPDYAGLPYRDSEPVTEEDVVIWVKENPKEVPHIGDVFEPANPPDIKTVPISPRIRPRQDPSPQVDPEIDPRVNPRPDPEIDPNTARDPDEEGEPGTDRNKNTEGVQDVNVVNRPTVDIGNRVKVDMELGGAPEVGKPVLEVTPTAKMIIDPILGLTADFKAWTMPSHGAECPRTTFQVFDRTIPIDAHCEIAERIGPQLRQVMIAAFAVMALLIVLSA</sequence>
<evidence type="ECO:0000256" key="2">
    <source>
        <dbReference type="SAM" id="SignalP"/>
    </source>
</evidence>
<keyword evidence="4" id="KW-1185">Reference proteome</keyword>